<dbReference type="InterPro" id="IPR010386">
    <property type="entry name" value="tRNA-Hydrxlase_MiaE"/>
</dbReference>
<dbReference type="CDD" id="cd07910">
    <property type="entry name" value="MiaE"/>
    <property type="match status" value="1"/>
</dbReference>
<dbReference type="GO" id="GO:0006400">
    <property type="term" value="P:tRNA modification"/>
    <property type="evidence" value="ECO:0007669"/>
    <property type="project" value="InterPro"/>
</dbReference>
<comment type="caution">
    <text evidence="1">The sequence shown here is derived from an EMBL/GenBank/DDBJ whole genome shotgun (WGS) entry which is preliminary data.</text>
</comment>
<evidence type="ECO:0000313" key="1">
    <source>
        <dbReference type="EMBL" id="GAA4934836.1"/>
    </source>
</evidence>
<proteinExistence type="predicted"/>
<dbReference type="Gene3D" id="1.20.1260.10">
    <property type="match status" value="1"/>
</dbReference>
<dbReference type="RefSeq" id="WP_345417987.1">
    <property type="nucleotide sequence ID" value="NZ_AP031496.1"/>
</dbReference>
<dbReference type="PANTHER" id="PTHR42637:SF1">
    <property type="entry name" value="TRNA 2-(METHYLSULFANYL)-N(6)-ISOPENTENYLADENOSINE(37) HYDROXYLASE"/>
    <property type="match status" value="1"/>
</dbReference>
<organism evidence="1 2">
    <name type="scientific">Halioxenophilus aromaticivorans</name>
    <dbReference type="NCBI Taxonomy" id="1306992"/>
    <lineage>
        <taxon>Bacteria</taxon>
        <taxon>Pseudomonadati</taxon>
        <taxon>Pseudomonadota</taxon>
        <taxon>Gammaproteobacteria</taxon>
        <taxon>Alteromonadales</taxon>
        <taxon>Alteromonadaceae</taxon>
        <taxon>Halioxenophilus</taxon>
    </lineage>
</organism>
<dbReference type="AlphaFoldDB" id="A0AAV3TZF3"/>
<dbReference type="Pfam" id="PF06175">
    <property type="entry name" value="MiaE"/>
    <property type="match status" value="1"/>
</dbReference>
<dbReference type="Proteomes" id="UP001409585">
    <property type="component" value="Unassembled WGS sequence"/>
</dbReference>
<protein>
    <submittedName>
        <fullName evidence="1">tRNA-(Ms[2]io[6]A)-hydroxylase</fullName>
    </submittedName>
</protein>
<name>A0AAV3TZF3_9ALTE</name>
<dbReference type="EMBL" id="BAABLX010000007">
    <property type="protein sequence ID" value="GAA4934836.1"/>
    <property type="molecule type" value="Genomic_DNA"/>
</dbReference>
<dbReference type="InterPro" id="IPR009078">
    <property type="entry name" value="Ferritin-like_SF"/>
</dbReference>
<gene>
    <name evidence="1" type="ORF">GCM10025791_09910</name>
</gene>
<dbReference type="PANTHER" id="PTHR42637">
    <property type="entry name" value="TRNA-(MS[2]IO[6]A)-HYDROXYLASE"/>
    <property type="match status" value="1"/>
</dbReference>
<keyword evidence="2" id="KW-1185">Reference proteome</keyword>
<dbReference type="GO" id="GO:0045301">
    <property type="term" value="F:tRNA 2-(methylsulfanyl)-N(6)-isopentenyladenosine(37) hydroxylase activity"/>
    <property type="evidence" value="ECO:0007669"/>
    <property type="project" value="InterPro"/>
</dbReference>
<dbReference type="PIRSF" id="PIRSF020736">
    <property type="entry name" value="MiaE"/>
    <property type="match status" value="1"/>
</dbReference>
<reference evidence="2" key="1">
    <citation type="journal article" date="2019" name="Int. J. Syst. Evol. Microbiol.">
        <title>The Global Catalogue of Microorganisms (GCM) 10K type strain sequencing project: providing services to taxonomists for standard genome sequencing and annotation.</title>
        <authorList>
            <consortium name="The Broad Institute Genomics Platform"/>
            <consortium name="The Broad Institute Genome Sequencing Center for Infectious Disease"/>
            <person name="Wu L."/>
            <person name="Ma J."/>
        </authorList>
    </citation>
    <scope>NUCLEOTIDE SEQUENCE [LARGE SCALE GENOMIC DNA]</scope>
    <source>
        <strain evidence="2">JCM 19134</strain>
    </source>
</reference>
<dbReference type="InterPro" id="IPR012347">
    <property type="entry name" value="Ferritin-like"/>
</dbReference>
<accession>A0AAV3TZF3</accession>
<dbReference type="SUPFAM" id="SSF47240">
    <property type="entry name" value="Ferritin-like"/>
    <property type="match status" value="1"/>
</dbReference>
<sequence length="190" mass="21681">MSFLRFATTAAWTDTVLTDFDTFLQDHAAAEKKASGMAVSMLSHYPDRTELVRSMADLAIEEMQHFREVVKLIYARGGTLGDDQKDEYINQFRKAFRRGTEVYFLDRLLVAGIIEARGCERFGLVAEALPTGDLKQFYDAITRSEARHHELFIELAERYFTANVVQGRLDELLDFEANIVAELPLRVALH</sequence>
<evidence type="ECO:0000313" key="2">
    <source>
        <dbReference type="Proteomes" id="UP001409585"/>
    </source>
</evidence>